<keyword evidence="1" id="KW-1015">Disulfide bond</keyword>
<reference evidence="4" key="2">
    <citation type="submission" date="2021-03" db="UniProtKB">
        <authorList>
            <consortium name="Ensembl"/>
        </authorList>
    </citation>
    <scope>IDENTIFICATION</scope>
</reference>
<proteinExistence type="predicted"/>
<dbReference type="SUPFAM" id="SSF58069">
    <property type="entry name" value="Virus ectodomain"/>
    <property type="match status" value="1"/>
</dbReference>
<dbReference type="AlphaFoldDB" id="A0A803JP05"/>
<dbReference type="PANTHER" id="PTHR10424:SF73">
    <property type="entry name" value="ENDOGENOUS RETROVIRUS GROUP FC1 ENV POLYPROTEIN-RELATED"/>
    <property type="match status" value="1"/>
</dbReference>
<evidence type="ECO:0000256" key="2">
    <source>
        <dbReference type="SAM" id="Phobius"/>
    </source>
</evidence>
<evidence type="ECO:0000256" key="1">
    <source>
        <dbReference type="ARBA" id="ARBA00023157"/>
    </source>
</evidence>
<feature type="chain" id="PRO_5031251248" evidence="3">
    <location>
        <begin position="25"/>
        <end position="444"/>
    </location>
</feature>
<keyword evidence="2" id="KW-0472">Membrane</keyword>
<dbReference type="PANTHER" id="PTHR10424">
    <property type="entry name" value="VIRAL ENVELOPE PROTEIN"/>
    <property type="match status" value="1"/>
</dbReference>
<dbReference type="Pfam" id="PF00429">
    <property type="entry name" value="TLV_coat"/>
    <property type="match status" value="1"/>
</dbReference>
<organism evidence="4">
    <name type="scientific">Xenopus tropicalis</name>
    <name type="common">Western clawed frog</name>
    <name type="synonym">Silurana tropicalis</name>
    <dbReference type="NCBI Taxonomy" id="8364"/>
    <lineage>
        <taxon>Eukaryota</taxon>
        <taxon>Metazoa</taxon>
        <taxon>Chordata</taxon>
        <taxon>Craniata</taxon>
        <taxon>Vertebrata</taxon>
        <taxon>Euteleostomi</taxon>
        <taxon>Amphibia</taxon>
        <taxon>Batrachia</taxon>
        <taxon>Anura</taxon>
        <taxon>Pipoidea</taxon>
        <taxon>Pipidae</taxon>
        <taxon>Xenopodinae</taxon>
        <taxon>Xenopus</taxon>
        <taxon>Silurana</taxon>
    </lineage>
</organism>
<evidence type="ECO:0000313" key="4">
    <source>
        <dbReference type="Ensembl" id="ENSXETP00000109700"/>
    </source>
</evidence>
<dbReference type="InterPro" id="IPR018154">
    <property type="entry name" value="TLV/ENV_coat_polyprotein"/>
</dbReference>
<protein>
    <submittedName>
        <fullName evidence="4">Uncharacterized protein</fullName>
    </submittedName>
</protein>
<feature type="signal peptide" evidence="3">
    <location>
        <begin position="1"/>
        <end position="24"/>
    </location>
</feature>
<dbReference type="GeneTree" id="ENSGT01010000228651"/>
<dbReference type="InParanoid" id="A0A803JP05"/>
<keyword evidence="3" id="KW-0732">Signal</keyword>
<dbReference type="Ensembl" id="ENSXETT00000113341">
    <property type="protein sequence ID" value="ENSXETP00000109700"/>
    <property type="gene ID" value="ENSXETG00000046536"/>
</dbReference>
<keyword evidence="2" id="KW-0812">Transmembrane</keyword>
<sequence length="444" mass="50598">MTQYLMLWVKVLVFVALYFTPVKGGWQTNSIWLLHQQAAKQLNTTDCWICSHVPVNHKGIPLVGIPISMNDLNLTDYSYEVAIDTNHTYQNAINDQGTYLEITGLLDTPTICVGPMFVNHTIKMKDHVVNIPTIHVGNTDCENATLKFYMDYMGKKCDKMQGNCNDFCWCGRMNASCAPRCSCPNQDIDGIVNCESKVTDNMRWFQTWLGYHGTILPRVLRQGLYYICGNRAYSWLPMGAWGNCTIGRVVPAIRQRLNVSYIDNQGIHSRVNKQKRELFSNSDKAWMWFPAWTGWGIELANRLNKYASIMDGIINETTSSIHIINEELAQVRKVTLQNRMALDYLLAVEGGVCAIIGKECCTWIEDSHDPIEAHMHKVKELQQKARDISKEGWNPFSWMGNIGTWLSSFFKTFMAPVVCVIIICLMLYVVVRLIMCCSKNSIRG</sequence>
<dbReference type="Gene3D" id="1.10.287.210">
    <property type="match status" value="1"/>
</dbReference>
<name>A0A803JP05_XENTR</name>
<keyword evidence="2" id="KW-1133">Transmembrane helix</keyword>
<accession>A0A803JP05</accession>
<dbReference type="FunCoup" id="A0A803JP05">
    <property type="interactions" value="4"/>
</dbReference>
<feature type="transmembrane region" description="Helical" evidence="2">
    <location>
        <begin position="413"/>
        <end position="435"/>
    </location>
</feature>
<reference evidence="4" key="1">
    <citation type="journal article" date="2010" name="Science">
        <title>The genome of the Western clawed frog Xenopus tropicalis.</title>
        <authorList>
            <person name="Hellsten U."/>
            <person name="Harland R.M."/>
            <person name="Gilchrist M.J."/>
            <person name="Hendrix D."/>
            <person name="Jurka J."/>
            <person name="Kapitonov V."/>
            <person name="Ovcharenko I."/>
            <person name="Putnam N.H."/>
            <person name="Shu S."/>
            <person name="Taher L."/>
            <person name="Blitz I.L."/>
            <person name="Blumberg B."/>
            <person name="Dichmann D.S."/>
            <person name="Dubchak I."/>
            <person name="Amaya E."/>
            <person name="Detter J.C."/>
            <person name="Fletcher R."/>
            <person name="Gerhard D.S."/>
            <person name="Goodstein D."/>
            <person name="Graves T."/>
            <person name="Grigoriev I.V."/>
            <person name="Grimwood J."/>
            <person name="Kawashima T."/>
            <person name="Lindquist E."/>
            <person name="Lucas S.M."/>
            <person name="Mead P.E."/>
            <person name="Mitros T."/>
            <person name="Ogino H."/>
            <person name="Ohta Y."/>
            <person name="Poliakov A.V."/>
            <person name="Pollet N."/>
            <person name="Robert J."/>
            <person name="Salamov A."/>
            <person name="Sater A.K."/>
            <person name="Schmutz J."/>
            <person name="Terry A."/>
            <person name="Vize P.D."/>
            <person name="Warren W.C."/>
            <person name="Wells D."/>
            <person name="Wills A."/>
            <person name="Wilson R.K."/>
            <person name="Zimmerman L.B."/>
            <person name="Zorn A.M."/>
            <person name="Grainger R."/>
            <person name="Grammer T."/>
            <person name="Khokha M.K."/>
            <person name="Richardson P.M."/>
            <person name="Rokhsar D.S."/>
        </authorList>
    </citation>
    <scope>NUCLEOTIDE SEQUENCE [LARGE SCALE GENOMIC DNA]</scope>
    <source>
        <strain evidence="4">Nigerian</strain>
    </source>
</reference>
<evidence type="ECO:0000256" key="3">
    <source>
        <dbReference type="SAM" id="SignalP"/>
    </source>
</evidence>